<dbReference type="EMBL" id="BK002380">
    <property type="protein sequence ID" value="DAA03886.1"/>
    <property type="molecule type" value="Genomic_DNA"/>
</dbReference>
<sequence length="201" mass="21959">MFAVDNEHIAIWVSFPYSVFSVLRPGVFAVFVEELGFPCMKDCFLPLQKKNNLGSPFGVSLKLATKVDYIACNGGRKFHMGLFAGAKERVAVRGLEICIAEANCLLSQSAISFEKTFQLNNFCDTGRDILISVALTGNISNRGAVCSPMTSCSQMKNVNEMEEDAIRLQQLGDCREPGPVSVQFSSSPFPLFKSVPADVDV</sequence>
<proteinExistence type="predicted"/>
<evidence type="ECO:0000313" key="1">
    <source>
        <dbReference type="EMBL" id="DAA03886.1"/>
    </source>
</evidence>
<organism evidence="1">
    <name type="scientific">Drosophila melanogaster</name>
    <name type="common">Fruit fly</name>
    <dbReference type="NCBI Taxonomy" id="7227"/>
    <lineage>
        <taxon>Eukaryota</taxon>
        <taxon>Metazoa</taxon>
        <taxon>Ecdysozoa</taxon>
        <taxon>Arthropoda</taxon>
        <taxon>Hexapoda</taxon>
        <taxon>Insecta</taxon>
        <taxon>Pterygota</taxon>
        <taxon>Neoptera</taxon>
        <taxon>Endopterygota</taxon>
        <taxon>Diptera</taxon>
        <taxon>Brachycera</taxon>
        <taxon>Muscomorpha</taxon>
        <taxon>Ephydroidea</taxon>
        <taxon>Drosophilidae</taxon>
        <taxon>Drosophila</taxon>
        <taxon>Sophophora</taxon>
    </lineage>
</organism>
<gene>
    <name evidence="1" type="ORF">HDC12359</name>
</gene>
<name>Q6IKI6_DROME</name>
<reference evidence="1" key="1">
    <citation type="journal article" date="2003" name="Genome Biol.">
        <title>An integrated gene annotation and transcriptional profiling approach towards the full gene content of the Drosophila genome.</title>
        <authorList>
            <person name="Hild M."/>
            <person name="Beckmann B."/>
            <person name="Haas S.A."/>
            <person name="Koch B."/>
            <person name="Solovyev V."/>
            <person name="Busold C."/>
            <person name="Fellenberg K."/>
            <person name="Boutros M."/>
            <person name="Vingron M."/>
            <person name="Sauer F."/>
            <person name="Hoheisel J.D."/>
            <person name="Paro R."/>
        </authorList>
    </citation>
    <scope>NUCLEOTIDE SEQUENCE</scope>
</reference>
<dbReference type="AlphaFoldDB" id="Q6IKI6"/>
<protein>
    <submittedName>
        <fullName evidence="1">HDC12359</fullName>
    </submittedName>
</protein>
<accession>Q6IKI6</accession>